<organism evidence="2 3">
    <name type="scientific">Pectobacterium araliae</name>
    <dbReference type="NCBI Taxonomy" id="3073862"/>
    <lineage>
        <taxon>Bacteria</taxon>
        <taxon>Pseudomonadati</taxon>
        <taxon>Pseudomonadota</taxon>
        <taxon>Gammaproteobacteria</taxon>
        <taxon>Enterobacterales</taxon>
        <taxon>Pectobacteriaceae</taxon>
        <taxon>Pectobacterium</taxon>
    </lineage>
</organism>
<dbReference type="KEGG" id="parl:PEC302110_05520"/>
<reference evidence="3" key="1">
    <citation type="journal article" date="2024" name="Int. J. Syst. Evol. Microbiol.">
        <title>Pectobacterium araliae sp. nov., a pathogen causing bacterial soft rot of Japanese angelica tree in Japan.</title>
        <authorList>
            <person name="Sawada H."/>
            <person name="Someya N."/>
            <person name="Morohoshi T."/>
            <person name="Ono M."/>
            <person name="Satou M."/>
        </authorList>
    </citation>
    <scope>NUCLEOTIDE SEQUENCE [LARGE SCALE GENOMIC DNA]</scope>
    <source>
        <strain evidence="3">MAFF 302110</strain>
    </source>
</reference>
<dbReference type="EMBL" id="AP028908">
    <property type="protein sequence ID" value="BES83455.1"/>
    <property type="molecule type" value="Genomic_DNA"/>
</dbReference>
<keyword evidence="3" id="KW-1185">Reference proteome</keyword>
<evidence type="ECO:0000313" key="2">
    <source>
        <dbReference type="EMBL" id="BES83455.1"/>
    </source>
</evidence>
<feature type="region of interest" description="Disordered" evidence="1">
    <location>
        <begin position="1"/>
        <end position="53"/>
    </location>
</feature>
<evidence type="ECO:0000313" key="3">
    <source>
        <dbReference type="Proteomes" id="UP001377830"/>
    </source>
</evidence>
<feature type="compositionally biased region" description="Basic and acidic residues" evidence="1">
    <location>
        <begin position="7"/>
        <end position="18"/>
    </location>
</feature>
<name>A0AAN0KAF8_9GAMM</name>
<evidence type="ECO:0000256" key="1">
    <source>
        <dbReference type="SAM" id="MobiDB-lite"/>
    </source>
</evidence>
<dbReference type="Proteomes" id="UP001377830">
    <property type="component" value="Chromosome"/>
</dbReference>
<protein>
    <submittedName>
        <fullName evidence="2">Uncharacterized protein</fullName>
    </submittedName>
</protein>
<dbReference type="AlphaFoldDB" id="A0AAN0KAF8"/>
<proteinExistence type="predicted"/>
<gene>
    <name evidence="2" type="ORF">PEC302110_05520</name>
</gene>
<sequence length="53" mass="6317">MMIEKTSQQDKRKGERKNTHLFQLDINPMKNKNTTNHPEKAHLSYQKGHFLSH</sequence>
<accession>A0AAN0KAF8</accession>